<name>A0A816Q7G8_BRANA</name>
<keyword evidence="1" id="KW-0472">Membrane</keyword>
<organism evidence="2">
    <name type="scientific">Brassica napus</name>
    <name type="common">Rape</name>
    <dbReference type="NCBI Taxonomy" id="3708"/>
    <lineage>
        <taxon>Eukaryota</taxon>
        <taxon>Viridiplantae</taxon>
        <taxon>Streptophyta</taxon>
        <taxon>Embryophyta</taxon>
        <taxon>Tracheophyta</taxon>
        <taxon>Spermatophyta</taxon>
        <taxon>Magnoliopsida</taxon>
        <taxon>eudicotyledons</taxon>
        <taxon>Gunneridae</taxon>
        <taxon>Pentapetalae</taxon>
        <taxon>rosids</taxon>
        <taxon>malvids</taxon>
        <taxon>Brassicales</taxon>
        <taxon>Brassicaceae</taxon>
        <taxon>Brassiceae</taxon>
        <taxon>Brassica</taxon>
    </lineage>
</organism>
<evidence type="ECO:0000256" key="1">
    <source>
        <dbReference type="SAM" id="Phobius"/>
    </source>
</evidence>
<evidence type="ECO:0000313" key="2">
    <source>
        <dbReference type="EMBL" id="CAF2057106.1"/>
    </source>
</evidence>
<keyword evidence="1" id="KW-1133">Transmembrane helix</keyword>
<dbReference type="EMBL" id="HG994370">
    <property type="protein sequence ID" value="CAF2057106.1"/>
    <property type="molecule type" value="Genomic_DNA"/>
</dbReference>
<proteinExistence type="predicted"/>
<dbReference type="AlphaFoldDB" id="A0A816Q7G8"/>
<dbReference type="Proteomes" id="UP001295469">
    <property type="component" value="Chromosome C06"/>
</dbReference>
<feature type="transmembrane region" description="Helical" evidence="1">
    <location>
        <begin position="6"/>
        <end position="26"/>
    </location>
</feature>
<keyword evidence="1" id="KW-0812">Transmembrane</keyword>
<protein>
    <submittedName>
        <fullName evidence="2">(rape) hypothetical protein</fullName>
    </submittedName>
</protein>
<accession>A0A816Q7G8</accession>
<reference evidence="2" key="1">
    <citation type="submission" date="2021-01" db="EMBL/GenBank/DDBJ databases">
        <authorList>
            <consortium name="Genoscope - CEA"/>
            <person name="William W."/>
        </authorList>
    </citation>
    <scope>NUCLEOTIDE SEQUENCE</scope>
</reference>
<sequence>MSGVVAIVFGAFLLLVFILWLIHFLYHKGKLDAATKAAIVPQYD</sequence>
<gene>
    <name evidence="2" type="ORF">DARMORV10_C06P15040.1</name>
</gene>